<dbReference type="AlphaFoldDB" id="A0A812EZA2"/>
<evidence type="ECO:0000313" key="1">
    <source>
        <dbReference type="EMBL" id="CAE6486562.1"/>
    </source>
</evidence>
<evidence type="ECO:0000313" key="2">
    <source>
        <dbReference type="Proteomes" id="UP000655759"/>
    </source>
</evidence>
<gene>
    <name evidence="1" type="ORF">NUZ5A_20161</name>
</gene>
<protein>
    <submittedName>
        <fullName evidence="1">Uncharacterized protein</fullName>
    </submittedName>
</protein>
<dbReference type="EMBL" id="CAJNAQ010000002">
    <property type="protein sequence ID" value="CAE6486562.1"/>
    <property type="molecule type" value="Genomic_DNA"/>
</dbReference>
<dbReference type="RefSeq" id="WP_205097815.1">
    <property type="nucleotide sequence ID" value="NZ_CAJNAQ010000002.1"/>
</dbReference>
<name>A0A812EZA2_9ARCH</name>
<sequence length="187" mass="20409">MSSIQMTKKRTALLSAAGLFAVFQAVMLLGIIPMQIHSSTSMEEYSVEQISQRAEMIVKGTIVDAKSNIHASISNPDRPIVLTTYSLKPDTTIKGSDKSEIVEFKVSGGVVNNVVHLSDQPVFEKGERVLLFLSKEPGTIYGDSYYLTGVTQGVYKIKGDVAEQEIPGRTTTESALVQKIQQALNEN</sequence>
<accession>A0A812EZA2</accession>
<comment type="caution">
    <text evidence="1">The sequence shown here is derived from an EMBL/GenBank/DDBJ whole genome shotgun (WGS) entry which is preliminary data.</text>
</comment>
<dbReference type="Proteomes" id="UP000655759">
    <property type="component" value="Unassembled WGS sequence"/>
</dbReference>
<proteinExistence type="predicted"/>
<reference evidence="1" key="1">
    <citation type="submission" date="2021-02" db="EMBL/GenBank/DDBJ databases">
        <authorList>
            <person name="Han P."/>
        </authorList>
    </citation>
    <scope>NUCLEOTIDE SEQUENCE</scope>
    <source>
        <strain evidence="1">Candidatus Nitrosotenuis uzonensis 5A</strain>
    </source>
</reference>
<organism evidence="1 2">
    <name type="scientific">Candidatus Nitrosotenuis uzonensis</name>
    <dbReference type="NCBI Taxonomy" id="1407055"/>
    <lineage>
        <taxon>Archaea</taxon>
        <taxon>Nitrososphaerota</taxon>
        <taxon>Candidatus Nitrosotenuis</taxon>
    </lineage>
</organism>